<name>A0ABT3PLT7_9BACT</name>
<proteinExistence type="predicted"/>
<sequence length="758" mass="86183">MFQTIFIRTVTLVLLLTAGLFIHMPIAQGQAPATGEKLYPLQIESDIEITGRLTHPAWQKAPSVFIENQLQPNEDEPAPVNTEVKVLYSRKNIYIGFISSDPNPDRIRAHISDRDNSFGDDFIGVFLDPFNNNKHVYEFFVNPLGIQMDAMRTDNNENMNFDVLWQSKGAVTDSGYRAVMKIPFKSLNFPERKIQNWSIQFLRNYPRSNRYQLVWTDVELDNSCLVCQNGTLAGMQNIESSNTVELIPYGMSYQGSTINDTDNPSSGLDHGPVKARFGGSIAYAPTSTTSLDAVVNPDFSQLETDAAQIGVNETFALFYPEKRPFFMRGADLFRTSEDLFYSRMINHPLGAGKVTQKSGNYTLALLTAYDRDTPFIVPGLQGSSFIRSDKDMYSNILRAKYNIGSESHIGSLVTTRNQAEGDGFNYLGSIDWNVMLADHYYINGQLGYTSTRELQDTTLENGERVFGKSGYDAAFNGEQYTGTMVNAEFEREAKYYNFSVSYESFSPTFQAQNGFINRIDRRTFEADQSLSYYPNFSWLANGSINMSASWRYNFSGTFQERYIFAGISNRLAGQTRLSINYLPLNDERFRGTFFRNLQRMMINLNSSPADIISLGLSTDFGRYVNRSSNPTVGHGYNFSAEAVLKPSARLELSADYSYSTLSSLDDSETYYSGNILRVTGRYNFTRKLFARVIGQYNSFSEQLQLYPLVYYKVNPFTKFYMGMTDNLRHFDQSAPGSFEGYKETNRQFFVKFQYLIRS</sequence>
<protein>
    <submittedName>
        <fullName evidence="2">Carbohydrate binding family 9 domain-containing protein</fullName>
    </submittedName>
</protein>
<dbReference type="Pfam" id="PF06452">
    <property type="entry name" value="CBM9_1"/>
    <property type="match status" value="1"/>
</dbReference>
<keyword evidence="3" id="KW-1185">Reference proteome</keyword>
<feature type="domain" description="Carbohydrate-binding" evidence="1">
    <location>
        <begin position="51"/>
        <end position="191"/>
    </location>
</feature>
<dbReference type="Gene3D" id="2.60.40.1190">
    <property type="match status" value="1"/>
</dbReference>
<evidence type="ECO:0000313" key="3">
    <source>
        <dbReference type="Proteomes" id="UP001207918"/>
    </source>
</evidence>
<accession>A0ABT3PLT7</accession>
<reference evidence="2 3" key="1">
    <citation type="submission" date="2021-03" db="EMBL/GenBank/DDBJ databases">
        <title>Aliifodinibius sp. nov., a new bacterium isolated from saline soil.</title>
        <authorList>
            <person name="Galisteo C."/>
            <person name="De La Haba R."/>
            <person name="Sanchez-Porro C."/>
            <person name="Ventosa A."/>
        </authorList>
    </citation>
    <scope>NUCLEOTIDE SEQUENCE [LARGE SCALE GENOMIC DNA]</scope>
    <source>
        <strain evidence="2 3">1BSP15-2V2</strain>
    </source>
</reference>
<dbReference type="CDD" id="cd09618">
    <property type="entry name" value="CBM9_like_2"/>
    <property type="match status" value="1"/>
</dbReference>
<dbReference type="RefSeq" id="WP_265765623.1">
    <property type="nucleotide sequence ID" value="NZ_JAGGJA010000005.1"/>
</dbReference>
<evidence type="ECO:0000313" key="2">
    <source>
        <dbReference type="EMBL" id="MCW9706877.1"/>
    </source>
</evidence>
<dbReference type="SUPFAM" id="SSF49344">
    <property type="entry name" value="CBD9-like"/>
    <property type="match status" value="1"/>
</dbReference>
<organism evidence="2 3">
    <name type="scientific">Fodinibius salsisoli</name>
    <dbReference type="NCBI Taxonomy" id="2820877"/>
    <lineage>
        <taxon>Bacteria</taxon>
        <taxon>Pseudomonadati</taxon>
        <taxon>Balneolota</taxon>
        <taxon>Balneolia</taxon>
        <taxon>Balneolales</taxon>
        <taxon>Balneolaceae</taxon>
        <taxon>Fodinibius</taxon>
    </lineage>
</organism>
<dbReference type="EMBL" id="JAGGJA010000005">
    <property type="protein sequence ID" value="MCW9706877.1"/>
    <property type="molecule type" value="Genomic_DNA"/>
</dbReference>
<evidence type="ECO:0000259" key="1">
    <source>
        <dbReference type="Pfam" id="PF06452"/>
    </source>
</evidence>
<comment type="caution">
    <text evidence="2">The sequence shown here is derived from an EMBL/GenBank/DDBJ whole genome shotgun (WGS) entry which is preliminary data.</text>
</comment>
<gene>
    <name evidence="2" type="ORF">J6I44_08410</name>
</gene>
<dbReference type="InterPro" id="IPR010502">
    <property type="entry name" value="Carb-bd_dom_fam9"/>
</dbReference>
<dbReference type="Proteomes" id="UP001207918">
    <property type="component" value="Unassembled WGS sequence"/>
</dbReference>